<evidence type="ECO:0000313" key="1">
    <source>
        <dbReference type="EMBL" id="QKD79003.1"/>
    </source>
</evidence>
<dbReference type="EMBL" id="CP053642">
    <property type="protein sequence ID" value="QKD79003.1"/>
    <property type="molecule type" value="Genomic_DNA"/>
</dbReference>
<dbReference type="Proteomes" id="UP000504752">
    <property type="component" value="Chromosome"/>
</dbReference>
<dbReference type="AlphaFoldDB" id="A0A6M8B6Y0"/>
<accession>A0A6M8B6Y0</accession>
<organism evidence="1 2">
    <name type="scientific">Actinomyces marmotae</name>
    <dbReference type="NCBI Taxonomy" id="2737173"/>
    <lineage>
        <taxon>Bacteria</taxon>
        <taxon>Bacillati</taxon>
        <taxon>Actinomycetota</taxon>
        <taxon>Actinomycetes</taxon>
        <taxon>Actinomycetales</taxon>
        <taxon>Actinomycetaceae</taxon>
        <taxon>Actinomyces</taxon>
    </lineage>
</organism>
<proteinExistence type="predicted"/>
<evidence type="ECO:0000313" key="2">
    <source>
        <dbReference type="Proteomes" id="UP000504752"/>
    </source>
</evidence>
<name>A0A6M8B6Y0_9ACTO</name>
<gene>
    <name evidence="1" type="ORF">HPC72_00855</name>
</gene>
<keyword evidence="2" id="KW-1185">Reference proteome</keyword>
<protein>
    <submittedName>
        <fullName evidence="1">Uncharacterized protein</fullName>
    </submittedName>
</protein>
<sequence length="92" mass="9522">MTNNGQSSVINDRYGAGLYADRSVSIINNGDGTALVVSPTGNRTVKAEPLPKAPRVGRFPSIDAAKPIESCGTVVTLTDGLLLPPSGTLRRG</sequence>
<reference evidence="1 2" key="1">
    <citation type="submission" date="2020-05" db="EMBL/GenBank/DDBJ databases">
        <title>Actinomyces sp. zg-325.</title>
        <authorList>
            <person name="Yang C."/>
        </authorList>
    </citation>
    <scope>NUCLEOTIDE SEQUENCE [LARGE SCALE GENOMIC DNA]</scope>
    <source>
        <strain evidence="2">zg-325</strain>
    </source>
</reference>
<dbReference type="RefSeq" id="WP_159522723.1">
    <property type="nucleotide sequence ID" value="NZ_CP053642.1"/>
</dbReference>
<dbReference type="KEGG" id="amam:HPC72_00855"/>